<dbReference type="GO" id="GO:0005886">
    <property type="term" value="C:plasma membrane"/>
    <property type="evidence" value="ECO:0007669"/>
    <property type="project" value="UniProtKB-SubCell"/>
</dbReference>
<dbReference type="HOGENOM" id="CLU_016047_0_2_9"/>
<protein>
    <submittedName>
        <fullName evidence="9">ABC transporter permease</fullName>
    </submittedName>
</protein>
<dbReference type="PANTHER" id="PTHR30193:SF37">
    <property type="entry name" value="INNER MEMBRANE ABC TRANSPORTER PERMEASE PROTEIN YCJO"/>
    <property type="match status" value="1"/>
</dbReference>
<evidence type="ECO:0000256" key="7">
    <source>
        <dbReference type="RuleBase" id="RU363032"/>
    </source>
</evidence>
<feature type="transmembrane region" description="Helical" evidence="7">
    <location>
        <begin position="168"/>
        <end position="187"/>
    </location>
</feature>
<keyword evidence="3" id="KW-1003">Cell membrane</keyword>
<name>A0A089LF69_PAEBO</name>
<sequence>MKRLRPSVQVLPYLLVAPAVIILTVFYLYPILYNIYLSFFTWNMRGPMKFAGLSNYAELFSGRDFLHTLLNTLLYMVMDVGLVMVLAMGLALFLQKNTPLNRFIQTLSFTPNIISLVSVSLIWMWLMNTDTGLFNYLLSVLGAAPVGWLTDKDVALFSLVLVSVWKSVGFNALIICSALGSIPGYLYEAAALDNASKRSVFFQITLKMISPTLFFLILMNIIGSFQVFETINIMTQGGPSNATNTLIFSIYKQSFEYYRVGYASAMAVVLMGIVGLITIFYFKALNKRVHYR</sequence>
<dbReference type="PANTHER" id="PTHR30193">
    <property type="entry name" value="ABC TRANSPORTER PERMEASE PROTEIN"/>
    <property type="match status" value="1"/>
</dbReference>
<keyword evidence="2 7" id="KW-0813">Transport</keyword>
<gene>
    <name evidence="9" type="ORF">PBOR_18730</name>
</gene>
<dbReference type="AlphaFoldDB" id="A0A089LF69"/>
<evidence type="ECO:0000256" key="1">
    <source>
        <dbReference type="ARBA" id="ARBA00004651"/>
    </source>
</evidence>
<feature type="transmembrane region" description="Helical" evidence="7">
    <location>
        <begin position="106"/>
        <end position="126"/>
    </location>
</feature>
<keyword evidence="10" id="KW-1185">Reference proteome</keyword>
<dbReference type="Gene3D" id="1.10.3720.10">
    <property type="entry name" value="MetI-like"/>
    <property type="match status" value="1"/>
</dbReference>
<organism evidence="9 10">
    <name type="scientific">Paenibacillus borealis</name>
    <dbReference type="NCBI Taxonomy" id="160799"/>
    <lineage>
        <taxon>Bacteria</taxon>
        <taxon>Bacillati</taxon>
        <taxon>Bacillota</taxon>
        <taxon>Bacilli</taxon>
        <taxon>Bacillales</taxon>
        <taxon>Paenibacillaceae</taxon>
        <taxon>Paenibacillus</taxon>
    </lineage>
</organism>
<dbReference type="InterPro" id="IPR000515">
    <property type="entry name" value="MetI-like"/>
</dbReference>
<dbReference type="SUPFAM" id="SSF160964">
    <property type="entry name" value="MalF N-terminal region-like"/>
    <property type="match status" value="1"/>
</dbReference>
<dbReference type="InterPro" id="IPR051393">
    <property type="entry name" value="ABC_transporter_permease"/>
</dbReference>
<feature type="transmembrane region" description="Helical" evidence="7">
    <location>
        <begin position="12"/>
        <end position="36"/>
    </location>
</feature>
<comment type="similarity">
    <text evidence="7">Belongs to the binding-protein-dependent transport system permease family.</text>
</comment>
<dbReference type="Proteomes" id="UP000029518">
    <property type="component" value="Chromosome"/>
</dbReference>
<dbReference type="GO" id="GO:0055085">
    <property type="term" value="P:transmembrane transport"/>
    <property type="evidence" value="ECO:0007669"/>
    <property type="project" value="InterPro"/>
</dbReference>
<dbReference type="CDD" id="cd06261">
    <property type="entry name" value="TM_PBP2"/>
    <property type="match status" value="1"/>
</dbReference>
<accession>A0A089LF69</accession>
<dbReference type="KEGG" id="pbd:PBOR_18730"/>
<keyword evidence="5 7" id="KW-1133">Transmembrane helix</keyword>
<dbReference type="PROSITE" id="PS50928">
    <property type="entry name" value="ABC_TM1"/>
    <property type="match status" value="1"/>
</dbReference>
<evidence type="ECO:0000259" key="8">
    <source>
        <dbReference type="PROSITE" id="PS50928"/>
    </source>
</evidence>
<evidence type="ECO:0000256" key="6">
    <source>
        <dbReference type="ARBA" id="ARBA00023136"/>
    </source>
</evidence>
<dbReference type="OrthoDB" id="9788108at2"/>
<feature type="transmembrane region" description="Helical" evidence="7">
    <location>
        <begin position="73"/>
        <end position="94"/>
    </location>
</feature>
<keyword evidence="6 7" id="KW-0472">Membrane</keyword>
<evidence type="ECO:0000256" key="4">
    <source>
        <dbReference type="ARBA" id="ARBA00022692"/>
    </source>
</evidence>
<dbReference type="Pfam" id="PF00528">
    <property type="entry name" value="BPD_transp_1"/>
    <property type="match status" value="1"/>
</dbReference>
<feature type="transmembrane region" description="Helical" evidence="7">
    <location>
        <begin position="260"/>
        <end position="282"/>
    </location>
</feature>
<dbReference type="InterPro" id="IPR035906">
    <property type="entry name" value="MetI-like_sf"/>
</dbReference>
<dbReference type="EMBL" id="CP009285">
    <property type="protein sequence ID" value="AIQ58745.1"/>
    <property type="molecule type" value="Genomic_DNA"/>
</dbReference>
<evidence type="ECO:0000313" key="9">
    <source>
        <dbReference type="EMBL" id="AIQ58745.1"/>
    </source>
</evidence>
<feature type="transmembrane region" description="Helical" evidence="7">
    <location>
        <begin position="208"/>
        <end position="228"/>
    </location>
</feature>
<evidence type="ECO:0000256" key="2">
    <source>
        <dbReference type="ARBA" id="ARBA00022448"/>
    </source>
</evidence>
<evidence type="ECO:0000256" key="5">
    <source>
        <dbReference type="ARBA" id="ARBA00022989"/>
    </source>
</evidence>
<dbReference type="SUPFAM" id="SSF161098">
    <property type="entry name" value="MetI-like"/>
    <property type="match status" value="1"/>
</dbReference>
<reference evidence="9" key="1">
    <citation type="submission" date="2014-08" db="EMBL/GenBank/DDBJ databases">
        <title>Comparative genomics of the Paenibacillus odorifer group.</title>
        <authorList>
            <person name="den Bakker H.C."/>
            <person name="Tsai Y.-C.Y.-C."/>
            <person name="Martin N."/>
            <person name="Korlach J."/>
            <person name="Wiedmann M."/>
        </authorList>
    </citation>
    <scope>NUCLEOTIDE SEQUENCE [LARGE SCALE GENOMIC DNA]</scope>
    <source>
        <strain evidence="9">DSM 13188</strain>
    </source>
</reference>
<proteinExistence type="inferred from homology"/>
<feature type="domain" description="ABC transmembrane type-1" evidence="8">
    <location>
        <begin position="69"/>
        <end position="281"/>
    </location>
</feature>
<dbReference type="RefSeq" id="WP_042213966.1">
    <property type="nucleotide sequence ID" value="NZ_CP009285.1"/>
</dbReference>
<evidence type="ECO:0000256" key="3">
    <source>
        <dbReference type="ARBA" id="ARBA00022475"/>
    </source>
</evidence>
<comment type="subcellular location">
    <subcellularLocation>
        <location evidence="1 7">Cell membrane</location>
        <topology evidence="1 7">Multi-pass membrane protein</topology>
    </subcellularLocation>
</comment>
<evidence type="ECO:0000313" key="10">
    <source>
        <dbReference type="Proteomes" id="UP000029518"/>
    </source>
</evidence>
<keyword evidence="4 7" id="KW-0812">Transmembrane</keyword>